<dbReference type="PANTHER" id="PTHR46229">
    <property type="entry name" value="BOLA TRANSCRIPTION REGULATOR"/>
    <property type="match status" value="1"/>
</dbReference>
<dbReference type="Gene3D" id="3.30.300.90">
    <property type="entry name" value="BolA-like"/>
    <property type="match status" value="1"/>
</dbReference>
<dbReference type="Pfam" id="PF01722">
    <property type="entry name" value="BolA"/>
    <property type="match status" value="1"/>
</dbReference>
<evidence type="ECO:0000256" key="1">
    <source>
        <dbReference type="ARBA" id="ARBA00005578"/>
    </source>
</evidence>
<dbReference type="InterPro" id="IPR050961">
    <property type="entry name" value="BolA/IbaG_stress_morph_reg"/>
</dbReference>
<dbReference type="PANTHER" id="PTHR46229:SF2">
    <property type="entry name" value="BOLA-LIKE PROTEIN 1"/>
    <property type="match status" value="1"/>
</dbReference>
<evidence type="ECO:0000256" key="2">
    <source>
        <dbReference type="ARBA" id="ARBA00053549"/>
    </source>
</evidence>
<evidence type="ECO:0000313" key="7">
    <source>
        <dbReference type="Ensembl" id="ENSPMRP00000027837.1"/>
    </source>
</evidence>
<comment type="subunit">
    <text evidence="3">Interacts with GLRX5.</text>
</comment>
<name>A0A670JYK9_PODMU</name>
<evidence type="ECO:0000256" key="5">
    <source>
        <dbReference type="RuleBase" id="RU003860"/>
    </source>
</evidence>
<dbReference type="InterPro" id="IPR002634">
    <property type="entry name" value="BolA"/>
</dbReference>
<dbReference type="AlphaFoldDB" id="A0A670JYK9"/>
<gene>
    <name evidence="7" type="primary">BOLA1</name>
</gene>
<dbReference type="SUPFAM" id="SSF82657">
    <property type="entry name" value="BolA-like"/>
    <property type="match status" value="1"/>
</dbReference>
<keyword evidence="8" id="KW-1185">Reference proteome</keyword>
<accession>A0A670JYK9</accession>
<protein>
    <recommendedName>
        <fullName evidence="4">BolA-like protein 1</fullName>
    </recommendedName>
</protein>
<evidence type="ECO:0000256" key="6">
    <source>
        <dbReference type="SAM" id="MobiDB-lite"/>
    </source>
</evidence>
<comment type="function">
    <text evidence="2">Acts as a mitochondrial iron-sulfur (Fe-S) cluster assembly factor that facilitates (Fe-S) cluster insertion into a subset of mitochondrial proteins. Probably acts together with the monothiol glutaredoxin GLRX5. May protect cells against oxidative stress.</text>
</comment>
<dbReference type="GO" id="GO:0005739">
    <property type="term" value="C:mitochondrion"/>
    <property type="evidence" value="ECO:0007669"/>
    <property type="project" value="Ensembl"/>
</dbReference>
<reference evidence="7 8" key="1">
    <citation type="journal article" date="2019" name="Proc. Natl. Acad. Sci. U.S.A.">
        <title>Regulatory changes in pterin and carotenoid genes underlie balanced color polymorphisms in the wall lizard.</title>
        <authorList>
            <person name="Andrade P."/>
            <person name="Pinho C."/>
            <person name="Perez I de Lanuza G."/>
            <person name="Afonso S."/>
            <person name="Brejcha J."/>
            <person name="Rubin C.J."/>
            <person name="Wallerman O."/>
            <person name="Pereira P."/>
            <person name="Sabatino S.J."/>
            <person name="Bellati A."/>
            <person name="Pellitteri-Rosa D."/>
            <person name="Bosakova Z."/>
            <person name="Bunikis I."/>
            <person name="Carretero M.A."/>
            <person name="Feiner N."/>
            <person name="Marsik P."/>
            <person name="Pauperio F."/>
            <person name="Salvi D."/>
            <person name="Soler L."/>
            <person name="While G.M."/>
            <person name="Uller T."/>
            <person name="Font E."/>
            <person name="Andersson L."/>
            <person name="Carneiro M."/>
        </authorList>
    </citation>
    <scope>NUCLEOTIDE SEQUENCE</scope>
</reference>
<feature type="region of interest" description="Disordered" evidence="6">
    <location>
        <begin position="120"/>
        <end position="140"/>
    </location>
</feature>
<dbReference type="OMA" id="CLGGFGK"/>
<dbReference type="GO" id="GO:1990229">
    <property type="term" value="C:iron-sulfur cluster assembly complex"/>
    <property type="evidence" value="ECO:0007669"/>
    <property type="project" value="Ensembl"/>
</dbReference>
<comment type="similarity">
    <text evidence="1 5">Belongs to the BolA/IbaG family.</text>
</comment>
<reference evidence="7" key="2">
    <citation type="submission" date="2025-08" db="UniProtKB">
        <authorList>
            <consortium name="Ensembl"/>
        </authorList>
    </citation>
    <scope>IDENTIFICATION</scope>
</reference>
<reference evidence="7" key="3">
    <citation type="submission" date="2025-09" db="UniProtKB">
        <authorList>
            <consortium name="Ensembl"/>
        </authorList>
    </citation>
    <scope>IDENTIFICATION</scope>
</reference>
<dbReference type="Proteomes" id="UP000472272">
    <property type="component" value="Chromosome 16"/>
</dbReference>
<dbReference type="Ensembl" id="ENSPMRT00000029526.1">
    <property type="protein sequence ID" value="ENSPMRP00000027837.1"/>
    <property type="gene ID" value="ENSPMRG00000017971.1"/>
</dbReference>
<organism evidence="7 8">
    <name type="scientific">Podarcis muralis</name>
    <name type="common">Wall lizard</name>
    <name type="synonym">Lacerta muralis</name>
    <dbReference type="NCBI Taxonomy" id="64176"/>
    <lineage>
        <taxon>Eukaryota</taxon>
        <taxon>Metazoa</taxon>
        <taxon>Chordata</taxon>
        <taxon>Craniata</taxon>
        <taxon>Vertebrata</taxon>
        <taxon>Euteleostomi</taxon>
        <taxon>Lepidosauria</taxon>
        <taxon>Squamata</taxon>
        <taxon>Bifurcata</taxon>
        <taxon>Unidentata</taxon>
        <taxon>Episquamata</taxon>
        <taxon>Laterata</taxon>
        <taxon>Lacertibaenia</taxon>
        <taxon>Lacertidae</taxon>
        <taxon>Podarcis</taxon>
    </lineage>
</organism>
<evidence type="ECO:0000313" key="8">
    <source>
        <dbReference type="Proteomes" id="UP000472272"/>
    </source>
</evidence>
<sequence>VRALRRPIFSAGYSALGGSPMENTPVEASIRAKLKQALEPVHLEIINDSHMHAVPRGSETHFRVVVASRRFEGLSLIHRHRLVNDILQEELAGPVHALSIQAKTPQQWEKNPKIIQSPECLGGSKHDPQMAGKIGGTPQA</sequence>
<dbReference type="GeneTree" id="ENSGT00510000048165"/>
<dbReference type="InterPro" id="IPR036065">
    <property type="entry name" value="BolA-like_sf"/>
</dbReference>
<evidence type="ECO:0000256" key="4">
    <source>
        <dbReference type="ARBA" id="ARBA00068230"/>
    </source>
</evidence>
<dbReference type="FunFam" id="3.30.300.90:FF:000001">
    <property type="entry name" value="Transcriptional regulator BolA"/>
    <property type="match status" value="1"/>
</dbReference>
<evidence type="ECO:0000256" key="3">
    <source>
        <dbReference type="ARBA" id="ARBA00064144"/>
    </source>
</evidence>
<proteinExistence type="inferred from homology"/>